<sequence>MYATDYREEALKHVIESLDAELFERVTGLTVADFRTLNNLGLFNAQHMNHAIYQFKRFESA</sequence>
<gene>
    <name evidence="1" type="ORF">FE251_09545</name>
</gene>
<dbReference type="Proteomes" id="UP000313948">
    <property type="component" value="Chromosome"/>
</dbReference>
<name>A0ABX5VNM5_9MICO</name>
<accession>A0ABX5VNM5</accession>
<dbReference type="RefSeq" id="WP_139948608.1">
    <property type="nucleotide sequence ID" value="NZ_CP040899.1"/>
</dbReference>
<proteinExistence type="predicted"/>
<protein>
    <submittedName>
        <fullName evidence="1">Uncharacterized protein</fullName>
    </submittedName>
</protein>
<reference evidence="1 2" key="1">
    <citation type="submission" date="2019-05" db="EMBL/GenBank/DDBJ databases">
        <title>Georgenia *** sp. nov., and Georgenia *** sp. nov., isolated from the intestinal contents of plateau pika (Ochotona curzoniae) in the Qinghai-Tibet plateau of China.</title>
        <authorList>
            <person name="Tian Z."/>
        </authorList>
    </citation>
    <scope>NUCLEOTIDE SEQUENCE [LARGE SCALE GENOMIC DNA]</scope>
    <source>
        <strain evidence="1 2">Z294</strain>
    </source>
</reference>
<dbReference type="EMBL" id="CP040899">
    <property type="protein sequence ID" value="QDB79588.1"/>
    <property type="molecule type" value="Genomic_DNA"/>
</dbReference>
<keyword evidence="2" id="KW-1185">Reference proteome</keyword>
<organism evidence="1 2">
    <name type="scientific">Georgenia wutianyii</name>
    <dbReference type="NCBI Taxonomy" id="2585135"/>
    <lineage>
        <taxon>Bacteria</taxon>
        <taxon>Bacillati</taxon>
        <taxon>Actinomycetota</taxon>
        <taxon>Actinomycetes</taxon>
        <taxon>Micrococcales</taxon>
        <taxon>Bogoriellaceae</taxon>
        <taxon>Georgenia</taxon>
    </lineage>
</organism>
<evidence type="ECO:0000313" key="2">
    <source>
        <dbReference type="Proteomes" id="UP000313948"/>
    </source>
</evidence>
<evidence type="ECO:0000313" key="1">
    <source>
        <dbReference type="EMBL" id="QDB79588.1"/>
    </source>
</evidence>